<dbReference type="PANTHER" id="PTHR13696">
    <property type="entry name" value="P-LOOP CONTAINING NUCLEOSIDE TRIPHOSPHATE HYDROLASE"/>
    <property type="match status" value="1"/>
</dbReference>
<sequence length="273" mass="30169">MGKVIAITNQKGGVGKTVTSVCLGVCLADDGKKVLLVDFDPQGNLTKGLGYRDSNSYPYSIKDALFNEVNEIDINWEDYIIHTDEKVDLLPANISLSGVDVQLSNVMSRETVFKRVLSKFKDNYDYILVDSNPALNLFTINGLTAADSVIIPVQAEPYATDGLNDLLHTIATARKQINPNLKIDGILITMTDARTNLSKHIANEVREAYGSHIKVFDTEIPRVVKTSESALAGQSPIKYAPYAESTLAYRRLAKEVEKLHVKAIAKTRHEFSR</sequence>
<dbReference type="CDD" id="cd02042">
    <property type="entry name" value="ParAB_family"/>
    <property type="match status" value="1"/>
</dbReference>
<comment type="catalytic activity">
    <reaction evidence="2">
        <text>ATP + H2O = ADP + phosphate + H(+)</text>
        <dbReference type="Rhea" id="RHEA:13065"/>
        <dbReference type="ChEBI" id="CHEBI:15377"/>
        <dbReference type="ChEBI" id="CHEBI:15378"/>
        <dbReference type="ChEBI" id="CHEBI:30616"/>
        <dbReference type="ChEBI" id="CHEBI:43474"/>
        <dbReference type="ChEBI" id="CHEBI:456216"/>
    </reaction>
</comment>
<dbReference type="InterPro" id="IPR025669">
    <property type="entry name" value="AAA_dom"/>
</dbReference>
<comment type="subunit">
    <text evidence="3">Dimerizes in the presence of ATP but not ADP; ATP-binding is required for double-stranded (ds)DNA-binding. Interacts with DnaA.</text>
</comment>
<dbReference type="Proteomes" id="UP000490821">
    <property type="component" value="Unassembled WGS sequence"/>
</dbReference>
<comment type="caution">
    <text evidence="6">The sequence shown here is derived from an EMBL/GenBank/DDBJ whole genome shotgun (WGS) entry which is preliminary data.</text>
</comment>
<dbReference type="GO" id="GO:0016787">
    <property type="term" value="F:hydrolase activity"/>
    <property type="evidence" value="ECO:0007669"/>
    <property type="project" value="UniProtKB-KW"/>
</dbReference>
<dbReference type="SUPFAM" id="SSF52540">
    <property type="entry name" value="P-loop containing nucleoside triphosphate hydrolases"/>
    <property type="match status" value="1"/>
</dbReference>
<dbReference type="InterPro" id="IPR027417">
    <property type="entry name" value="P-loop_NTPase"/>
</dbReference>
<reference evidence="6 7" key="1">
    <citation type="journal article" date="2020" name="Microbiome">
        <title>Single-cell genomics of uncultured bacteria reveals dietary fiber responders in the mouse gut microbiota.</title>
        <authorList>
            <person name="Chijiiwa R."/>
            <person name="Hosokawa M."/>
            <person name="Kogawa M."/>
            <person name="Nishikawa Y."/>
            <person name="Ide K."/>
            <person name="Sakanashi C."/>
            <person name="Takahashi K."/>
            <person name="Takeyama H."/>
        </authorList>
    </citation>
    <scope>NUCLEOTIDE SEQUENCE [LARGE SCALE GENOMIC DNA]</scope>
    <source>
        <strain evidence="6">IMSAGC_017</strain>
    </source>
</reference>
<organism evidence="6 7">
    <name type="scientific">Thomasclavelia cocleata</name>
    <dbReference type="NCBI Taxonomy" id="69824"/>
    <lineage>
        <taxon>Bacteria</taxon>
        <taxon>Bacillati</taxon>
        <taxon>Bacillota</taxon>
        <taxon>Erysipelotrichia</taxon>
        <taxon>Erysipelotrichales</taxon>
        <taxon>Coprobacillaceae</taxon>
        <taxon>Thomasclavelia</taxon>
    </lineage>
</organism>
<evidence type="ECO:0000256" key="2">
    <source>
        <dbReference type="ARBA" id="ARBA00049360"/>
    </source>
</evidence>
<evidence type="ECO:0000256" key="1">
    <source>
        <dbReference type="ARBA" id="ARBA00006976"/>
    </source>
</evidence>
<evidence type="ECO:0000313" key="7">
    <source>
        <dbReference type="Proteomes" id="UP000490821"/>
    </source>
</evidence>
<accession>A0A829Z9B6</accession>
<evidence type="ECO:0000256" key="4">
    <source>
        <dbReference type="ARBA" id="ARBA00071824"/>
    </source>
</evidence>
<dbReference type="Pfam" id="PF13614">
    <property type="entry name" value="AAA_31"/>
    <property type="match status" value="1"/>
</dbReference>
<dbReference type="EMBL" id="BLMI01000080">
    <property type="protein sequence ID" value="GFI40746.1"/>
    <property type="molecule type" value="Genomic_DNA"/>
</dbReference>
<evidence type="ECO:0000313" key="6">
    <source>
        <dbReference type="EMBL" id="GFI40746.1"/>
    </source>
</evidence>
<gene>
    <name evidence="6" type="primary">soj_1</name>
    <name evidence="6" type="ORF">IMSAGC017_00781</name>
</gene>
<evidence type="ECO:0000259" key="5">
    <source>
        <dbReference type="Pfam" id="PF13614"/>
    </source>
</evidence>
<protein>
    <recommendedName>
        <fullName evidence="4">Sporulation initiation inhibitor protein Soj</fullName>
    </recommendedName>
</protein>
<dbReference type="FunFam" id="3.40.50.300:FF:000285">
    <property type="entry name" value="Sporulation initiation inhibitor Soj"/>
    <property type="match status" value="1"/>
</dbReference>
<comment type="similarity">
    <text evidence="1">Belongs to the ParA family.</text>
</comment>
<dbReference type="InterPro" id="IPR050678">
    <property type="entry name" value="DNA_Partitioning_ATPase"/>
</dbReference>
<feature type="domain" description="AAA" evidence="5">
    <location>
        <begin position="3"/>
        <end position="183"/>
    </location>
</feature>
<evidence type="ECO:0000256" key="3">
    <source>
        <dbReference type="ARBA" id="ARBA00062323"/>
    </source>
</evidence>
<proteinExistence type="inferred from homology"/>
<dbReference type="AlphaFoldDB" id="A0A829Z9B6"/>
<name>A0A829Z9B6_9FIRM</name>
<keyword evidence="6" id="KW-0378">Hydrolase</keyword>
<dbReference type="PANTHER" id="PTHR13696:SF99">
    <property type="entry name" value="COBYRINIC ACID AC-DIAMIDE SYNTHASE"/>
    <property type="match status" value="1"/>
</dbReference>
<dbReference type="Gene3D" id="3.40.50.300">
    <property type="entry name" value="P-loop containing nucleotide triphosphate hydrolases"/>
    <property type="match status" value="1"/>
</dbReference>
<dbReference type="RefSeq" id="WP_172472195.1">
    <property type="nucleotide sequence ID" value="NZ_BLMI01000080.1"/>
</dbReference>